<feature type="transmembrane region" description="Helical" evidence="8">
    <location>
        <begin position="127"/>
        <end position="144"/>
    </location>
</feature>
<feature type="transmembrane region" description="Helical" evidence="8">
    <location>
        <begin position="99"/>
        <end position="121"/>
    </location>
</feature>
<keyword evidence="10" id="KW-1185">Reference proteome</keyword>
<feature type="transmembrane region" description="Helical" evidence="8">
    <location>
        <begin position="220"/>
        <end position="240"/>
    </location>
</feature>
<comment type="catalytic activity">
    <reaction evidence="7 8">
        <text>heme b + (2E,6E)-farnesyl diphosphate + H2O = Fe(II)-heme o + diphosphate</text>
        <dbReference type="Rhea" id="RHEA:28070"/>
        <dbReference type="ChEBI" id="CHEBI:15377"/>
        <dbReference type="ChEBI" id="CHEBI:33019"/>
        <dbReference type="ChEBI" id="CHEBI:60344"/>
        <dbReference type="ChEBI" id="CHEBI:60530"/>
        <dbReference type="ChEBI" id="CHEBI:175763"/>
        <dbReference type="EC" id="2.5.1.141"/>
    </reaction>
</comment>
<organism evidence="9 10">
    <name type="scientific">Staphylococcus piscifermentans</name>
    <dbReference type="NCBI Taxonomy" id="70258"/>
    <lineage>
        <taxon>Bacteria</taxon>
        <taxon>Bacillati</taxon>
        <taxon>Bacillota</taxon>
        <taxon>Bacilli</taxon>
        <taxon>Bacillales</taxon>
        <taxon>Staphylococcaceae</taxon>
        <taxon>Staphylococcus</taxon>
    </lineage>
</organism>
<evidence type="ECO:0000313" key="9">
    <source>
        <dbReference type="EMBL" id="GEP85421.1"/>
    </source>
</evidence>
<feature type="transmembrane region" description="Helical" evidence="8">
    <location>
        <begin position="177"/>
        <end position="199"/>
    </location>
</feature>
<keyword evidence="5 8" id="KW-0350">Heme biosynthesis</keyword>
<dbReference type="Gene3D" id="1.10.357.140">
    <property type="entry name" value="UbiA prenyltransferase"/>
    <property type="match status" value="1"/>
</dbReference>
<dbReference type="EMBL" id="BKAR01000029">
    <property type="protein sequence ID" value="GEP85421.1"/>
    <property type="molecule type" value="Genomic_DNA"/>
</dbReference>
<dbReference type="RefSeq" id="WP_095105933.1">
    <property type="nucleotide sequence ID" value="NZ_BKAR01000029.1"/>
</dbReference>
<protein>
    <recommendedName>
        <fullName evidence="8">Protoheme IX farnesyltransferase</fullName>
        <ecNumber evidence="8">2.5.1.141</ecNumber>
    </recommendedName>
    <alternativeName>
        <fullName evidence="8">Heme B farnesyltransferase</fullName>
    </alternativeName>
    <alternativeName>
        <fullName evidence="8">Heme O synthase</fullName>
    </alternativeName>
</protein>
<dbReference type="GO" id="GO:0008495">
    <property type="term" value="F:protoheme IX farnesyltransferase activity"/>
    <property type="evidence" value="ECO:0007669"/>
    <property type="project" value="UniProtKB-UniRule"/>
</dbReference>
<dbReference type="Proteomes" id="UP000321736">
    <property type="component" value="Unassembled WGS sequence"/>
</dbReference>
<dbReference type="InterPro" id="IPR000537">
    <property type="entry name" value="UbiA_prenyltransferase"/>
</dbReference>
<comment type="miscellaneous">
    <text evidence="8">Carbon 2 of the heme B porphyrin ring is defined according to the Fischer nomenclature.</text>
</comment>
<keyword evidence="6 8" id="KW-0472">Membrane</keyword>
<dbReference type="GO" id="GO:0005886">
    <property type="term" value="C:plasma membrane"/>
    <property type="evidence" value="ECO:0007669"/>
    <property type="project" value="UniProtKB-SubCell"/>
</dbReference>
<keyword evidence="3 8" id="KW-0812">Transmembrane</keyword>
<dbReference type="HAMAP" id="MF_00154">
    <property type="entry name" value="CyoE_CtaB"/>
    <property type="match status" value="1"/>
</dbReference>
<dbReference type="InterPro" id="IPR006369">
    <property type="entry name" value="Protohaem_IX_farnesylTrfase"/>
</dbReference>
<comment type="caution">
    <text evidence="9">The sequence shown here is derived from an EMBL/GenBank/DDBJ whole genome shotgun (WGS) entry which is preliminary data.</text>
</comment>
<dbReference type="Pfam" id="PF01040">
    <property type="entry name" value="UbiA"/>
    <property type="match status" value="1"/>
</dbReference>
<keyword evidence="2 8" id="KW-0808">Transferase</keyword>
<dbReference type="UniPathway" id="UPA00834">
    <property type="reaction ID" value="UER00712"/>
</dbReference>
<evidence type="ECO:0000256" key="5">
    <source>
        <dbReference type="ARBA" id="ARBA00023133"/>
    </source>
</evidence>
<comment type="function">
    <text evidence="8">Converts heme B (protoheme IX) to heme O by substitution of the vinyl group on carbon 2 of heme B porphyrin ring with a hydroxyethyl farnesyl side group.</text>
</comment>
<comment type="pathway">
    <text evidence="8">Porphyrin-containing compound metabolism; heme O biosynthesis; heme O from protoheme: step 1/1.</text>
</comment>
<keyword evidence="8" id="KW-1003">Cell membrane</keyword>
<evidence type="ECO:0000313" key="10">
    <source>
        <dbReference type="Proteomes" id="UP000321736"/>
    </source>
</evidence>
<evidence type="ECO:0000256" key="4">
    <source>
        <dbReference type="ARBA" id="ARBA00022989"/>
    </source>
</evidence>
<comment type="subcellular location">
    <subcellularLocation>
        <location evidence="8">Cell membrane</location>
        <topology evidence="8">Multi-pass membrane protein</topology>
    </subcellularLocation>
    <subcellularLocation>
        <location evidence="1">Membrane</location>
        <topology evidence="1">Multi-pass membrane protein</topology>
    </subcellularLocation>
</comment>
<evidence type="ECO:0000256" key="1">
    <source>
        <dbReference type="ARBA" id="ARBA00004141"/>
    </source>
</evidence>
<gene>
    <name evidence="8 9" type="primary">ctaB</name>
    <name evidence="9" type="ORF">SPI02_20060</name>
</gene>
<feature type="transmembrane region" description="Helical" evidence="8">
    <location>
        <begin position="151"/>
        <end position="171"/>
    </location>
</feature>
<dbReference type="NCBIfam" id="TIGR01473">
    <property type="entry name" value="cyoE_ctaB"/>
    <property type="match status" value="1"/>
</dbReference>
<feature type="transmembrane region" description="Helical" evidence="8">
    <location>
        <begin position="57"/>
        <end position="78"/>
    </location>
</feature>
<dbReference type="InterPro" id="IPR044878">
    <property type="entry name" value="UbiA_sf"/>
</dbReference>
<dbReference type="GO" id="GO:0048034">
    <property type="term" value="P:heme O biosynthetic process"/>
    <property type="evidence" value="ECO:0007669"/>
    <property type="project" value="UniProtKB-UniRule"/>
</dbReference>
<feature type="transmembrane region" description="Helical" evidence="8">
    <location>
        <begin position="275"/>
        <end position="300"/>
    </location>
</feature>
<dbReference type="CDD" id="cd13957">
    <property type="entry name" value="PT_UbiA_Cox10"/>
    <property type="match status" value="1"/>
</dbReference>
<reference evidence="9 10" key="1">
    <citation type="submission" date="2019-07" db="EMBL/GenBank/DDBJ databases">
        <title>Whole genome shotgun sequence of Staphylococcus piscifermentans NBRC 109625.</title>
        <authorList>
            <person name="Hosoyama A."/>
            <person name="Uohara A."/>
            <person name="Ohji S."/>
            <person name="Ichikawa N."/>
        </authorList>
    </citation>
    <scope>NUCLEOTIDE SEQUENCE [LARGE SCALE GENOMIC DNA]</scope>
    <source>
        <strain evidence="9 10">NBRC 109625</strain>
    </source>
</reference>
<feature type="transmembrane region" description="Helical" evidence="8">
    <location>
        <begin position="21"/>
        <end position="45"/>
    </location>
</feature>
<dbReference type="PANTHER" id="PTHR43448:SF2">
    <property type="entry name" value="PROTOHEME IX FARNESYLTRANSFERASE, MITOCHONDRIAL"/>
    <property type="match status" value="1"/>
</dbReference>
<name>A0A239U811_9STAP</name>
<evidence type="ECO:0000256" key="6">
    <source>
        <dbReference type="ARBA" id="ARBA00023136"/>
    </source>
</evidence>
<comment type="similarity">
    <text evidence="8">Belongs to the UbiA prenyltransferase family. Protoheme IX farnesyltransferase subfamily.</text>
</comment>
<keyword evidence="4 8" id="KW-1133">Transmembrane helix</keyword>
<feature type="transmembrane region" description="Helical" evidence="8">
    <location>
        <begin position="246"/>
        <end position="263"/>
    </location>
</feature>
<dbReference type="EC" id="2.5.1.141" evidence="8"/>
<evidence type="ECO:0000256" key="2">
    <source>
        <dbReference type="ARBA" id="ARBA00022679"/>
    </source>
</evidence>
<comment type="subunit">
    <text evidence="8">Interacts with CtaA.</text>
</comment>
<evidence type="ECO:0000256" key="7">
    <source>
        <dbReference type="ARBA" id="ARBA00047690"/>
    </source>
</evidence>
<evidence type="ECO:0000256" key="8">
    <source>
        <dbReference type="HAMAP-Rule" id="MF_00154"/>
    </source>
</evidence>
<dbReference type="OrthoDB" id="9814417at2"/>
<sequence length="303" mass="33676">MDKGHTLSQTSGRVTFKELKTIIKMGLVQGNLIPAFAGSWLAIVLANHSFLSSIPQILLMLIGSTLIMGGACALNNYYDQDIDRIMPSKQGRPTVNDRISNKNLLILSFGMMVIGEIALFILNIPSGVIGLMGMIGYVSFYSIWSKRHTTWNTVIGAFPGAVPPLIGWTAIEGQLSMTAIALFLVIFCWQPIHFYALAIKRQDEYSAANIPMLPSVKGFNRTRIGMFVWLVLLLPLPFLLSDLGPVFIGLATLLNLGWIYLGFTSYKKKSDHMKWATLMFVYSLNYLVLFFALVVVISLINMI</sequence>
<dbReference type="PANTHER" id="PTHR43448">
    <property type="entry name" value="PROTOHEME IX FARNESYLTRANSFERASE, MITOCHONDRIAL"/>
    <property type="match status" value="1"/>
</dbReference>
<proteinExistence type="inferred from homology"/>
<evidence type="ECO:0000256" key="3">
    <source>
        <dbReference type="ARBA" id="ARBA00022692"/>
    </source>
</evidence>
<accession>A0A239U811</accession>
<dbReference type="AlphaFoldDB" id="A0A239U811"/>